<dbReference type="KEGG" id="fuv:JR347_02980"/>
<reference evidence="11" key="1">
    <citation type="submission" date="2021-02" db="EMBL/GenBank/DDBJ databases">
        <title>Fulvivirga sp. S481 isolated from sea water.</title>
        <authorList>
            <person name="Bae S.S."/>
            <person name="Baek K."/>
        </authorList>
    </citation>
    <scope>NUCLEOTIDE SEQUENCE</scope>
    <source>
        <strain evidence="11">S481</strain>
    </source>
</reference>
<evidence type="ECO:0000256" key="6">
    <source>
        <dbReference type="ARBA" id="ARBA00023136"/>
    </source>
</evidence>
<keyword evidence="11" id="KW-0675">Receptor</keyword>
<dbReference type="InterPro" id="IPR008969">
    <property type="entry name" value="CarboxyPept-like_regulatory"/>
</dbReference>
<name>A0A975A195_9BACT</name>
<keyword evidence="6 8" id="KW-0472">Membrane</keyword>
<organism evidence="11 12">
    <name type="scientific">Fulvivirga lutea</name>
    <dbReference type="NCBI Taxonomy" id="2810512"/>
    <lineage>
        <taxon>Bacteria</taxon>
        <taxon>Pseudomonadati</taxon>
        <taxon>Bacteroidota</taxon>
        <taxon>Cytophagia</taxon>
        <taxon>Cytophagales</taxon>
        <taxon>Fulvivirgaceae</taxon>
        <taxon>Fulvivirga</taxon>
    </lineage>
</organism>
<accession>A0A975A195</accession>
<dbReference type="InterPro" id="IPR039426">
    <property type="entry name" value="TonB-dep_rcpt-like"/>
</dbReference>
<dbReference type="GO" id="GO:0015344">
    <property type="term" value="F:siderophore uptake transmembrane transporter activity"/>
    <property type="evidence" value="ECO:0007669"/>
    <property type="project" value="TreeGrafter"/>
</dbReference>
<keyword evidence="2 8" id="KW-0813">Transport</keyword>
<dbReference type="SUPFAM" id="SSF49464">
    <property type="entry name" value="Carboxypeptidase regulatory domain-like"/>
    <property type="match status" value="1"/>
</dbReference>
<feature type="chain" id="PRO_5037792019" evidence="9">
    <location>
        <begin position="25"/>
        <end position="869"/>
    </location>
</feature>
<dbReference type="Proteomes" id="UP000662783">
    <property type="component" value="Chromosome"/>
</dbReference>
<dbReference type="InterPro" id="IPR036942">
    <property type="entry name" value="Beta-barrel_TonB_sf"/>
</dbReference>
<dbReference type="EMBL" id="CP070608">
    <property type="protein sequence ID" value="QSE98061.1"/>
    <property type="molecule type" value="Genomic_DNA"/>
</dbReference>
<dbReference type="GO" id="GO:0044718">
    <property type="term" value="P:siderophore transmembrane transport"/>
    <property type="evidence" value="ECO:0007669"/>
    <property type="project" value="TreeGrafter"/>
</dbReference>
<evidence type="ECO:0000256" key="1">
    <source>
        <dbReference type="ARBA" id="ARBA00004571"/>
    </source>
</evidence>
<evidence type="ECO:0000313" key="11">
    <source>
        <dbReference type="EMBL" id="QSE98061.1"/>
    </source>
</evidence>
<dbReference type="RefSeq" id="WP_205722569.1">
    <property type="nucleotide sequence ID" value="NZ_CP070608.1"/>
</dbReference>
<dbReference type="AlphaFoldDB" id="A0A975A195"/>
<keyword evidence="5 9" id="KW-0732">Signal</keyword>
<dbReference type="SUPFAM" id="SSF56935">
    <property type="entry name" value="Porins"/>
    <property type="match status" value="1"/>
</dbReference>
<dbReference type="PROSITE" id="PS52016">
    <property type="entry name" value="TONB_DEPENDENT_REC_3"/>
    <property type="match status" value="1"/>
</dbReference>
<feature type="domain" description="TonB-dependent receptor plug" evidence="10">
    <location>
        <begin position="229"/>
        <end position="306"/>
    </location>
</feature>
<evidence type="ECO:0000256" key="2">
    <source>
        <dbReference type="ARBA" id="ARBA00022448"/>
    </source>
</evidence>
<keyword evidence="4 8" id="KW-0812">Transmembrane</keyword>
<gene>
    <name evidence="11" type="ORF">JR347_02980</name>
</gene>
<evidence type="ECO:0000256" key="8">
    <source>
        <dbReference type="PROSITE-ProRule" id="PRU01360"/>
    </source>
</evidence>
<evidence type="ECO:0000313" key="12">
    <source>
        <dbReference type="Proteomes" id="UP000662783"/>
    </source>
</evidence>
<dbReference type="Gene3D" id="2.40.170.20">
    <property type="entry name" value="TonB-dependent receptor, beta-barrel domain"/>
    <property type="match status" value="1"/>
</dbReference>
<comment type="similarity">
    <text evidence="8">Belongs to the TonB-dependent receptor family.</text>
</comment>
<evidence type="ECO:0000256" key="7">
    <source>
        <dbReference type="ARBA" id="ARBA00023237"/>
    </source>
</evidence>
<dbReference type="Gene3D" id="2.170.130.10">
    <property type="entry name" value="TonB-dependent receptor, plug domain"/>
    <property type="match status" value="1"/>
</dbReference>
<dbReference type="Gene3D" id="3.55.50.30">
    <property type="match status" value="1"/>
</dbReference>
<dbReference type="Gene3D" id="2.60.40.1120">
    <property type="entry name" value="Carboxypeptidase-like, regulatory domain"/>
    <property type="match status" value="1"/>
</dbReference>
<dbReference type="PANTHER" id="PTHR30069">
    <property type="entry name" value="TONB-DEPENDENT OUTER MEMBRANE RECEPTOR"/>
    <property type="match status" value="1"/>
</dbReference>
<sequence length="869" mass="98278">MLRLVHFLAIFPIISCLAAQQAYAQTSAQKIITIQADNLPVGDVLDMIEEQAGISFSYNSKLIKTSQKVSYRGTATLENVLKSLFDPMGIEFDFIEQQVVLKKKKPKDSKKAVISGYVKDQLNGEAIIGATVSIDSLSIGVLTNAYGYYSFPIPEGEHKVTFSFIGYNPVSISVTGNRDVNYSIDLEEKPPVLEEIVITSDESVELEEVQLSKEKISAETVTEMPALFGEMDVVKSMEFVPGIKAHSDGSTFYYVRGGNRDQNLLMIDDAPVFNSSHLLGVFSTVIPDAINSIEIYKGDMPVSMGGRLSSVIDIRTKKGNDRRFEVWGNSTLISSKLGVEGPIKKGFSSFLVSGRVSRIKYLFDNGNDDLKKLNFYDLTGKLNFSLGPKDNIYISTYTGKDNYFVDNVGLEWENILGSLRWNHLFNDKLFMNATVAGSSYDYFLHTDVSTNTKWKSRIATITLKSDFTYFKKANNVWSFGLAINGYNFNPGNLTTDNPNVQPPLISIRNSAETVLYGGQEVKLTDRLGVRYGLRISSWSNQGGAFEFLFDENNSPMDTLFFDAGEDYIDFGNTEPRLGLNYELTPYSSLKFSYTRNVQNVHLITNSISPFTSLEVWLPSSYNIEPEIADLIVFGYQQQLKKSGLMLSAELYFKNMQNQIDYEPHAETLLNPLIESELRFGDAQAAGLELMARKELGRLRGWVGYTISRATRTFEDINEGKEFNSFYDRPHEINLVMGYDLTKRIKLGMNWTYYTGSPYSKPIGFFNYNGLEAPIYGEKNGSRLPDYHRMDVSATFRLNKNPESRFTHDLSFSIYNLYGRKNTLFINYGKVEDAEGEFRMPSNLLENNRLTTQSYLFRFTPSITYNFRFL</sequence>
<evidence type="ECO:0000256" key="9">
    <source>
        <dbReference type="SAM" id="SignalP"/>
    </source>
</evidence>
<dbReference type="InterPro" id="IPR012910">
    <property type="entry name" value="Plug_dom"/>
</dbReference>
<dbReference type="InterPro" id="IPR037066">
    <property type="entry name" value="Plug_dom_sf"/>
</dbReference>
<feature type="signal peptide" evidence="9">
    <location>
        <begin position="1"/>
        <end position="24"/>
    </location>
</feature>
<dbReference type="Pfam" id="PF13715">
    <property type="entry name" value="CarbopepD_reg_2"/>
    <property type="match status" value="1"/>
</dbReference>
<dbReference type="GO" id="GO:0009279">
    <property type="term" value="C:cell outer membrane"/>
    <property type="evidence" value="ECO:0007669"/>
    <property type="project" value="UniProtKB-SubCell"/>
</dbReference>
<evidence type="ECO:0000256" key="3">
    <source>
        <dbReference type="ARBA" id="ARBA00022452"/>
    </source>
</evidence>
<evidence type="ECO:0000256" key="4">
    <source>
        <dbReference type="ARBA" id="ARBA00022692"/>
    </source>
</evidence>
<dbReference type="Pfam" id="PF07715">
    <property type="entry name" value="Plug"/>
    <property type="match status" value="1"/>
</dbReference>
<keyword evidence="12" id="KW-1185">Reference proteome</keyword>
<protein>
    <submittedName>
        <fullName evidence="11">TonB-dependent receptor</fullName>
    </submittedName>
</protein>
<proteinExistence type="inferred from homology"/>
<evidence type="ECO:0000256" key="5">
    <source>
        <dbReference type="ARBA" id="ARBA00022729"/>
    </source>
</evidence>
<evidence type="ECO:0000259" key="10">
    <source>
        <dbReference type="Pfam" id="PF07715"/>
    </source>
</evidence>
<keyword evidence="7 8" id="KW-0998">Cell outer membrane</keyword>
<keyword evidence="3 8" id="KW-1134">Transmembrane beta strand</keyword>
<dbReference type="PANTHER" id="PTHR30069:SF29">
    <property type="entry name" value="HEMOGLOBIN AND HEMOGLOBIN-HAPTOGLOBIN-BINDING PROTEIN 1-RELATED"/>
    <property type="match status" value="1"/>
</dbReference>
<comment type="subcellular location">
    <subcellularLocation>
        <location evidence="1 8">Cell outer membrane</location>
        <topology evidence="1 8">Multi-pass membrane protein</topology>
    </subcellularLocation>
</comment>